<comment type="caution">
    <text evidence="8">The sequence shown here is derived from an EMBL/GenBank/DDBJ whole genome shotgun (WGS) entry which is preliminary data.</text>
</comment>
<dbReference type="GO" id="GO:0004521">
    <property type="term" value="F:RNA endonuclease activity"/>
    <property type="evidence" value="ECO:0007669"/>
    <property type="project" value="TreeGrafter"/>
</dbReference>
<evidence type="ECO:0000256" key="5">
    <source>
        <dbReference type="SAM" id="MobiDB-lite"/>
    </source>
</evidence>
<comment type="subcellular location">
    <subcellularLocation>
        <location evidence="1">Nucleus</location>
        <location evidence="1">Nucleolus</location>
    </subcellularLocation>
</comment>
<dbReference type="GO" id="GO:0005730">
    <property type="term" value="C:nucleolus"/>
    <property type="evidence" value="ECO:0007669"/>
    <property type="project" value="UniProtKB-SubCell"/>
</dbReference>
<protein>
    <submittedName>
        <fullName evidence="8">RNA 3'-terminal phosphate cyclase family protein</fullName>
    </submittedName>
</protein>
<dbReference type="InterPro" id="IPR013791">
    <property type="entry name" value="RNA3'-term_phos_cycl_insert"/>
</dbReference>
<dbReference type="Gene3D" id="3.30.360.20">
    <property type="entry name" value="RNA 3'-terminal phosphate cyclase, insert domain"/>
    <property type="match status" value="1"/>
</dbReference>
<evidence type="ECO:0000259" key="7">
    <source>
        <dbReference type="Pfam" id="PF05189"/>
    </source>
</evidence>
<dbReference type="InterPro" id="IPR023797">
    <property type="entry name" value="RNA3'_phos_cyclase_dom"/>
</dbReference>
<dbReference type="InterPro" id="IPR013792">
    <property type="entry name" value="RNA3'P_cycl/enolpyr_Trfase_a/b"/>
</dbReference>
<evidence type="ECO:0000313" key="9">
    <source>
        <dbReference type="Proteomes" id="UP000023152"/>
    </source>
</evidence>
<proteinExistence type="inferred from homology"/>
<dbReference type="Pfam" id="PF05189">
    <property type="entry name" value="RTC_insert"/>
    <property type="match status" value="1"/>
</dbReference>
<keyword evidence="3" id="KW-0690">Ribosome biogenesis</keyword>
<dbReference type="InterPro" id="IPR036553">
    <property type="entry name" value="RPTC_insert"/>
</dbReference>
<dbReference type="AlphaFoldDB" id="X6NSC7"/>
<dbReference type="Pfam" id="PF01137">
    <property type="entry name" value="RTC"/>
    <property type="match status" value="1"/>
</dbReference>
<feature type="region of interest" description="Disordered" evidence="5">
    <location>
        <begin position="63"/>
        <end position="83"/>
    </location>
</feature>
<keyword evidence="4" id="KW-0539">Nucleus</keyword>
<dbReference type="InterPro" id="IPR016443">
    <property type="entry name" value="RNA3'_term_phos_cyc_type_2"/>
</dbReference>
<dbReference type="EMBL" id="ASPP01006787">
    <property type="protein sequence ID" value="ETO28242.1"/>
    <property type="molecule type" value="Genomic_DNA"/>
</dbReference>
<organism evidence="8 9">
    <name type="scientific">Reticulomyxa filosa</name>
    <dbReference type="NCBI Taxonomy" id="46433"/>
    <lineage>
        <taxon>Eukaryota</taxon>
        <taxon>Sar</taxon>
        <taxon>Rhizaria</taxon>
        <taxon>Retaria</taxon>
        <taxon>Foraminifera</taxon>
        <taxon>Monothalamids</taxon>
        <taxon>Reticulomyxidae</taxon>
        <taxon>Reticulomyxa</taxon>
    </lineage>
</organism>
<dbReference type="InterPro" id="IPR037136">
    <property type="entry name" value="RNA3'_phos_cyclase_dom_sf"/>
</dbReference>
<feature type="compositionally biased region" description="Basic and acidic residues" evidence="5">
    <location>
        <begin position="63"/>
        <end position="82"/>
    </location>
</feature>
<feature type="domain" description="RNA 3'-terminal phosphate cyclase insert" evidence="7">
    <location>
        <begin position="228"/>
        <end position="339"/>
    </location>
</feature>
<evidence type="ECO:0000259" key="6">
    <source>
        <dbReference type="Pfam" id="PF01137"/>
    </source>
</evidence>
<dbReference type="OrthoDB" id="1911237at2759"/>
<evidence type="ECO:0000256" key="2">
    <source>
        <dbReference type="ARBA" id="ARBA00007089"/>
    </source>
</evidence>
<dbReference type="InterPro" id="IPR000228">
    <property type="entry name" value="RNA3'_term_phos_cyc"/>
</dbReference>
<evidence type="ECO:0000256" key="3">
    <source>
        <dbReference type="ARBA" id="ARBA00022517"/>
    </source>
</evidence>
<name>X6NSC7_RETFI</name>
<accession>X6NSC7</accession>
<dbReference type="SUPFAM" id="SSF55205">
    <property type="entry name" value="EPT/RTPC-like"/>
    <property type="match status" value="1"/>
</dbReference>
<dbReference type="Proteomes" id="UP000023152">
    <property type="component" value="Unassembled WGS sequence"/>
</dbReference>
<dbReference type="PANTHER" id="PTHR11096">
    <property type="entry name" value="RNA 3' TERMINAL PHOSPHATE CYCLASE"/>
    <property type="match status" value="1"/>
</dbReference>
<dbReference type="GO" id="GO:0000479">
    <property type="term" value="P:endonucleolytic cleavage of tricistronic rRNA transcript (SSU-rRNA, 5.8S rRNA, LSU-rRNA)"/>
    <property type="evidence" value="ECO:0007669"/>
    <property type="project" value="TreeGrafter"/>
</dbReference>
<dbReference type="NCBIfam" id="TIGR03400">
    <property type="entry name" value="18S_RNA_Rcl1p"/>
    <property type="match status" value="1"/>
</dbReference>
<evidence type="ECO:0000313" key="8">
    <source>
        <dbReference type="EMBL" id="ETO28242.1"/>
    </source>
</evidence>
<reference evidence="8 9" key="1">
    <citation type="journal article" date="2013" name="Curr. Biol.">
        <title>The Genome of the Foraminiferan Reticulomyxa filosa.</title>
        <authorList>
            <person name="Glockner G."/>
            <person name="Hulsmann N."/>
            <person name="Schleicher M."/>
            <person name="Noegel A.A."/>
            <person name="Eichinger L."/>
            <person name="Gallinger C."/>
            <person name="Pawlowski J."/>
            <person name="Sierra R."/>
            <person name="Euteneuer U."/>
            <person name="Pillet L."/>
            <person name="Moustafa A."/>
            <person name="Platzer M."/>
            <person name="Groth M."/>
            <person name="Szafranski K."/>
            <person name="Schliwa M."/>
        </authorList>
    </citation>
    <scope>NUCLEOTIDE SEQUENCE [LARGE SCALE GENOMIC DNA]</scope>
</reference>
<comment type="similarity">
    <text evidence="2">Belongs to the RNA 3'-terminal cyclase family. Type 2 subfamily.</text>
</comment>
<feature type="region of interest" description="Disordered" evidence="5">
    <location>
        <begin position="1"/>
        <end position="28"/>
    </location>
</feature>
<gene>
    <name evidence="8" type="ORF">RFI_08890</name>
</gene>
<sequence length="418" mass="47137">MQKKSSTSEAKKNAKKNATAPSLIQPQQKKFQRFEGSTLFRHRLVLATLTHKSIEIDNIRLHGSADESGSDEKNEADKETRNKPGITDYELNFLRLLDRITNGSYIEINETATNVKYIPGTLTGCTKHIIHQCSLNRGVTYWLEPLLYLLPFSKEQTNVITLQGTTYHELDVSIDVIRGVLLPIIKRQFGMTDIRIQLTRRSLPPSGGGEVTITIPIVKQLRTIDMLDVGMIKRIRGLCYTIAMAPTLANRVRTECNNVLYNYISDVWIFNDSTKRHELQKHVPKLYKDKISAGYGLSLIAESTNGILLSVHAQHKTDADMTAEEFGQYVSKLLLQEISYGGTVDTTLQSIILIFMTLCTEDVSRVRLGRMTKHTVHILRLLKDMLGVTFKLKEDSETGTIFASCMGIGFSNVWRQAS</sequence>
<dbReference type="OMA" id="YTDQNKG"/>
<keyword evidence="9" id="KW-1185">Reference proteome</keyword>
<evidence type="ECO:0000256" key="1">
    <source>
        <dbReference type="ARBA" id="ARBA00004604"/>
    </source>
</evidence>
<feature type="domain" description="RNA 3'-terminal phosphate cyclase" evidence="6">
    <location>
        <begin position="33"/>
        <end position="391"/>
    </location>
</feature>
<dbReference type="PANTHER" id="PTHR11096:SF1">
    <property type="entry name" value="RNA 3'-TERMINAL PHOSPHATE CYCLASE-LIKE PROTEIN"/>
    <property type="match status" value="1"/>
</dbReference>
<evidence type="ECO:0000256" key="4">
    <source>
        <dbReference type="ARBA" id="ARBA00023242"/>
    </source>
</evidence>
<dbReference type="Gene3D" id="3.65.10.20">
    <property type="entry name" value="RNA 3'-terminal phosphate cyclase domain"/>
    <property type="match status" value="1"/>
</dbReference>